<dbReference type="Proteomes" id="UP000464053">
    <property type="component" value="Chromosome"/>
</dbReference>
<evidence type="ECO:0000259" key="6">
    <source>
        <dbReference type="Pfam" id="PF03865"/>
    </source>
</evidence>
<dbReference type="GO" id="GO:0098046">
    <property type="term" value="C:type V protein secretion system complex"/>
    <property type="evidence" value="ECO:0007669"/>
    <property type="project" value="TreeGrafter"/>
</dbReference>
<reference evidence="9 10" key="1">
    <citation type="submission" date="2018-03" db="EMBL/GenBank/DDBJ databases">
        <title>Pantoea intestinalis SRCM103226 isolated form the mealworm.</title>
        <authorList>
            <person name="Jeong D.-Y."/>
            <person name="Kim J.W."/>
        </authorList>
    </citation>
    <scope>NUCLEOTIDE SEQUENCE [LARGE SCALE GENOMIC DNA]</scope>
    <source>
        <strain evidence="9 10">SRCM103226</strain>
    </source>
</reference>
<dbReference type="Gene3D" id="2.40.160.50">
    <property type="entry name" value="membrane protein fhac: a member of the omp85/tpsb transporter family"/>
    <property type="match status" value="1"/>
</dbReference>
<dbReference type="InterPro" id="IPR005565">
    <property type="entry name" value="Hemolysn_activator_HlyB_C"/>
</dbReference>
<evidence type="ECO:0000256" key="4">
    <source>
        <dbReference type="SAM" id="MobiDB-lite"/>
    </source>
</evidence>
<dbReference type="InterPro" id="IPR027282">
    <property type="entry name" value="TPS"/>
</dbReference>
<dbReference type="InterPro" id="IPR051544">
    <property type="entry name" value="TPS_OM_transporter"/>
</dbReference>
<evidence type="ECO:0000259" key="7">
    <source>
        <dbReference type="Pfam" id="PF08479"/>
    </source>
</evidence>
<dbReference type="Pfam" id="PF17287">
    <property type="entry name" value="POTRA_3"/>
    <property type="match status" value="1"/>
</dbReference>
<accession>A0A6P1Q098</accession>
<keyword evidence="1" id="KW-0472">Membrane</keyword>
<dbReference type="PANTHER" id="PTHR34597">
    <property type="entry name" value="SLR1661 PROTEIN"/>
    <property type="match status" value="1"/>
</dbReference>
<name>A0A6P1Q098_9GAMM</name>
<evidence type="ECO:0000259" key="8">
    <source>
        <dbReference type="Pfam" id="PF17287"/>
    </source>
</evidence>
<dbReference type="InterPro" id="IPR013686">
    <property type="entry name" value="Polypept-transport_assoc_ShlB"/>
</dbReference>
<evidence type="ECO:0000256" key="1">
    <source>
        <dbReference type="ARBA" id="ARBA00022452"/>
    </source>
</evidence>
<evidence type="ECO:0000313" key="9">
    <source>
        <dbReference type="EMBL" id="QHM72366.1"/>
    </source>
</evidence>
<dbReference type="AlphaFoldDB" id="A0A6P1Q098"/>
<feature type="domain" description="ShlB POTRA" evidence="8">
    <location>
        <begin position="159"/>
        <end position="203"/>
    </location>
</feature>
<gene>
    <name evidence="9" type="primary">shlB_2</name>
    <name evidence="9" type="ORF">C7M51_02677</name>
</gene>
<evidence type="ECO:0000256" key="2">
    <source>
        <dbReference type="ARBA" id="ARBA00022692"/>
    </source>
</evidence>
<protein>
    <submittedName>
        <fullName evidence="9">Hemolysin transporter protein ShlB</fullName>
    </submittedName>
</protein>
<dbReference type="KEGG" id="mint:C7M51_02677"/>
<keyword evidence="1" id="KW-1134">Transmembrane beta strand</keyword>
<feature type="signal peptide" evidence="5">
    <location>
        <begin position="1"/>
        <end position="19"/>
    </location>
</feature>
<feature type="domain" description="Polypeptide-transport-associated ShlB-type" evidence="7">
    <location>
        <begin position="73"/>
        <end position="145"/>
    </location>
</feature>
<evidence type="ECO:0000256" key="3">
    <source>
        <dbReference type="ARBA" id="ARBA00023237"/>
    </source>
</evidence>
<organism evidence="9 10">
    <name type="scientific">Mixta intestinalis</name>
    <dbReference type="NCBI Taxonomy" id="1615494"/>
    <lineage>
        <taxon>Bacteria</taxon>
        <taxon>Pseudomonadati</taxon>
        <taxon>Pseudomonadota</taxon>
        <taxon>Gammaproteobacteria</taxon>
        <taxon>Enterobacterales</taxon>
        <taxon>Erwiniaceae</taxon>
        <taxon>Mixta</taxon>
    </lineage>
</organism>
<dbReference type="Gene3D" id="3.10.20.310">
    <property type="entry name" value="membrane protein fhac"/>
    <property type="match status" value="1"/>
</dbReference>
<evidence type="ECO:0000313" key="10">
    <source>
        <dbReference type="Proteomes" id="UP000464053"/>
    </source>
</evidence>
<dbReference type="OrthoDB" id="290122at2"/>
<keyword evidence="5" id="KW-0732">Signal</keyword>
<dbReference type="GO" id="GO:0008320">
    <property type="term" value="F:protein transmembrane transporter activity"/>
    <property type="evidence" value="ECO:0007669"/>
    <property type="project" value="TreeGrafter"/>
</dbReference>
<evidence type="ECO:0000256" key="5">
    <source>
        <dbReference type="SAM" id="SignalP"/>
    </source>
</evidence>
<keyword evidence="10" id="KW-1185">Reference proteome</keyword>
<dbReference type="Pfam" id="PF03865">
    <property type="entry name" value="ShlB"/>
    <property type="match status" value="1"/>
</dbReference>
<dbReference type="EMBL" id="CP028271">
    <property type="protein sequence ID" value="QHM72366.1"/>
    <property type="molecule type" value="Genomic_DNA"/>
</dbReference>
<feature type="region of interest" description="Disordered" evidence="4">
    <location>
        <begin position="38"/>
        <end position="62"/>
    </location>
</feature>
<dbReference type="GO" id="GO:0046819">
    <property type="term" value="P:protein secretion by the type V secretion system"/>
    <property type="evidence" value="ECO:0007669"/>
    <property type="project" value="TreeGrafter"/>
</dbReference>
<sequence length="557" mass="63432">MSYRPLFFILLLLPTVSFSSPSVPEIKQQNIHQQAQEKARQKNLATSGRDVQGKESAVDNNDGKFLDTPDCLKIVEVKLDKLETVPRWLRLQRTANQGVGHCLNIPNLRYLVSMLENRIMKAGYITTHVSVPEQQAAEGKLKLQIDAGRVGELALTEGSSDYIRIGNTFPLASGELLNLRALEQGLENMQRIPDTEVAIRLYPGDTPGTSNIDITRHQRKMWRTAFWLDDAGSRYTGRYQAGAAFYLDNPTSLNDLFYFSIGRTLEYNKQRGSRNHAFWYSIPYGYWSLNFYTSENSYSQPLTDELADFYYHGESRNTSVELSRLLFRDAQQKTTLSAQLTKRSYRYFLSDVELELQKKDLTNLRLALSHRRYLENNVLDATLSVQRNVSIAGNKPTAEMLYNGYRPDSRIMQLDVQAWIPFQLGNLSLSYTPHYFLQYSPDKLISQDQFSIGNRWSVRGFDGESSLSGNSGWFLSNTVSLDLPRWQQQLYTGIDYGRIVSQADNSEAGKHMAGGVIGLRGDLWSIGYDLFAGAPIYKPQHFRTDSLTLGFSAQWAW</sequence>
<dbReference type="PIRSF" id="PIRSF029745">
    <property type="entry name" value="FhaC"/>
    <property type="match status" value="1"/>
</dbReference>
<dbReference type="PANTHER" id="PTHR34597:SF3">
    <property type="entry name" value="OUTER MEMBRANE TRANSPORTER CDIB"/>
    <property type="match status" value="1"/>
</dbReference>
<feature type="chain" id="PRO_5026985337" evidence="5">
    <location>
        <begin position="20"/>
        <end position="557"/>
    </location>
</feature>
<dbReference type="Pfam" id="PF08479">
    <property type="entry name" value="POTRA_2"/>
    <property type="match status" value="1"/>
</dbReference>
<feature type="domain" description="Haemolysin activator HlyB C-terminal" evidence="6">
    <location>
        <begin position="208"/>
        <end position="521"/>
    </location>
</feature>
<keyword evidence="2" id="KW-0812">Transmembrane</keyword>
<keyword evidence="3" id="KW-0998">Cell outer membrane</keyword>
<dbReference type="InterPro" id="IPR035251">
    <property type="entry name" value="ShlB_POTRA"/>
</dbReference>
<proteinExistence type="predicted"/>
<feature type="compositionally biased region" description="Basic and acidic residues" evidence="4">
    <location>
        <begin position="51"/>
        <end position="62"/>
    </location>
</feature>
<dbReference type="RefSeq" id="WP_160622247.1">
    <property type="nucleotide sequence ID" value="NZ_CP028271.1"/>
</dbReference>